<reference evidence="1 2" key="1">
    <citation type="submission" date="2021-06" db="EMBL/GenBank/DDBJ databases">
        <authorList>
            <person name="Palmer J.M."/>
        </authorList>
    </citation>
    <scope>NUCLEOTIDE SEQUENCE [LARGE SCALE GENOMIC DNA]</scope>
    <source>
        <strain evidence="1 2">XR_2019</strain>
        <tissue evidence="1">Muscle</tissue>
    </source>
</reference>
<evidence type="ECO:0000313" key="1">
    <source>
        <dbReference type="EMBL" id="MEQ2261499.1"/>
    </source>
</evidence>
<proteinExistence type="predicted"/>
<protein>
    <submittedName>
        <fullName evidence="1">Uncharacterized protein</fullName>
    </submittedName>
</protein>
<dbReference type="Proteomes" id="UP001444071">
    <property type="component" value="Unassembled WGS sequence"/>
</dbReference>
<evidence type="ECO:0000313" key="2">
    <source>
        <dbReference type="Proteomes" id="UP001444071"/>
    </source>
</evidence>
<sequence length="90" mass="10162">MKCRGQHYATPAYSLPEIIRRGSQRRFPGCRCLGGVERLVLRMLLVLSEDHKEHLSFLTKVDGSVVEEFGRIALEFLKKGTNPKVYEGAA</sequence>
<keyword evidence="2" id="KW-1185">Reference proteome</keyword>
<name>A0ABV0VW68_9TELE</name>
<organism evidence="1 2">
    <name type="scientific">Xenotaenia resolanae</name>
    <dbReference type="NCBI Taxonomy" id="208358"/>
    <lineage>
        <taxon>Eukaryota</taxon>
        <taxon>Metazoa</taxon>
        <taxon>Chordata</taxon>
        <taxon>Craniata</taxon>
        <taxon>Vertebrata</taxon>
        <taxon>Euteleostomi</taxon>
        <taxon>Actinopterygii</taxon>
        <taxon>Neopterygii</taxon>
        <taxon>Teleostei</taxon>
        <taxon>Neoteleostei</taxon>
        <taxon>Acanthomorphata</taxon>
        <taxon>Ovalentaria</taxon>
        <taxon>Atherinomorphae</taxon>
        <taxon>Cyprinodontiformes</taxon>
        <taxon>Goodeidae</taxon>
        <taxon>Xenotaenia</taxon>
    </lineage>
</organism>
<dbReference type="PANTHER" id="PTHR15857">
    <property type="entry name" value="COMM DOMAIN CONTAINING PROTEIN 2"/>
    <property type="match status" value="1"/>
</dbReference>
<dbReference type="PANTHER" id="PTHR15857:SF0">
    <property type="entry name" value="COMM DOMAIN-CONTAINING PROTEIN 2"/>
    <property type="match status" value="1"/>
</dbReference>
<gene>
    <name evidence="1" type="ORF">XENORESO_011207</name>
</gene>
<dbReference type="EMBL" id="JAHRIM010013470">
    <property type="protein sequence ID" value="MEQ2261499.1"/>
    <property type="molecule type" value="Genomic_DNA"/>
</dbReference>
<accession>A0ABV0VW68</accession>
<comment type="caution">
    <text evidence="1">The sequence shown here is derived from an EMBL/GenBank/DDBJ whole genome shotgun (WGS) entry which is preliminary data.</text>
</comment>
<feature type="non-terminal residue" evidence="1">
    <location>
        <position position="90"/>
    </location>
</feature>
<dbReference type="InterPro" id="IPR037354">
    <property type="entry name" value="Commd2"/>
</dbReference>